<dbReference type="Gene3D" id="3.20.20.80">
    <property type="entry name" value="Glycosidases"/>
    <property type="match status" value="1"/>
</dbReference>
<reference evidence="4 5" key="1">
    <citation type="journal article" date="2015" name="Genome Biol. Evol.">
        <title>Comparative Genomics of Listeria Sensu Lato: Genus-Wide Differences in Evolutionary Dynamics and the Progressive Gain of Complex, Potentially Pathogenicity-Related Traits through Lateral Gene Transfer.</title>
        <authorList>
            <person name="Chiara M."/>
            <person name="Caruso M."/>
            <person name="D'Erchia A.M."/>
            <person name="Manzari C."/>
            <person name="Fraccalvieri R."/>
            <person name="Goffredo E."/>
            <person name="Latorre L."/>
            <person name="Miccolupo A."/>
            <person name="Padalino I."/>
            <person name="Santagada G."/>
            <person name="Chiocco D."/>
            <person name="Pesole G."/>
            <person name="Horner D.S."/>
            <person name="Parisi A."/>
        </authorList>
    </citation>
    <scope>NUCLEOTIDE SEQUENCE [LARGE SCALE GENOMIC DNA]</scope>
    <source>
        <strain evidence="4 5">1991</strain>
    </source>
</reference>
<comment type="similarity">
    <text evidence="1">Belongs to the glycosyl hydrolase 13 family.</text>
</comment>
<dbReference type="GO" id="GO:0009313">
    <property type="term" value="P:oligosaccharide catabolic process"/>
    <property type="evidence" value="ECO:0007669"/>
    <property type="project" value="TreeGrafter"/>
</dbReference>
<accession>A0A0J8GBR6</accession>
<evidence type="ECO:0000256" key="2">
    <source>
        <dbReference type="ARBA" id="ARBA00023295"/>
    </source>
</evidence>
<evidence type="ECO:0000313" key="4">
    <source>
        <dbReference type="EMBL" id="KMT58319.1"/>
    </source>
</evidence>
<keyword evidence="5" id="KW-1185">Reference proteome</keyword>
<dbReference type="InterPro" id="IPR006047">
    <property type="entry name" value="GH13_cat_dom"/>
</dbReference>
<evidence type="ECO:0000259" key="3">
    <source>
        <dbReference type="SMART" id="SM00642"/>
    </source>
</evidence>
<dbReference type="InterPro" id="IPR017853">
    <property type="entry name" value="GH"/>
</dbReference>
<sequence>MHWFEKSVFYEVYMKSFCDGNQDGVGDFIGLKERLPYLRKLGVDGLWLTPFYPSMQVDNGYDVSDYKAIDPLYGTIDDFRDFMKEAKQNEMKIIIDIVFNHTAINHKWFKEHPEYYVWKTKPNNWESFFGGSAFTFHAKQNAYYYHSFAKEQVDLNWGNPDVMAEAKQILRFWLEEGVDGFRFDVINNLTVDKAFPDNPFDQKGEMIHQYDRNQRGVKAIIAELSGFCRANKEDVFLVGEISSDNLDEIASYSENHLLDVTFNFNLGSIENLHVKEIFDELVRMEEALSDRMPTLFFGSHDMGRLMSRLALQNRMVAKLLAFLMLTARGIPFIYNGEEVGMRNQIFQSIDEFRDVQGIQAYELARAQGLSEKEALKIGTEKTRDVGRGPLVFADRKPFSKGKPWILGRVETATDATDMFQFYSRLLKFRKDADFQTRPYEKLVLEGETIQFIRGRYLFVANFGETDFLVKEAGVVVFGEAKQNGNDCTIGPLCGVVIDLEA</sequence>
<dbReference type="InterPro" id="IPR045857">
    <property type="entry name" value="O16G_dom_2"/>
</dbReference>
<dbReference type="RefSeq" id="WP_059140174.1">
    <property type="nucleotide sequence ID" value="NZ_KQ130619.1"/>
</dbReference>
<dbReference type="Gene3D" id="3.90.400.10">
    <property type="entry name" value="Oligo-1,6-glucosidase, Domain 2"/>
    <property type="match status" value="1"/>
</dbReference>
<dbReference type="AlphaFoldDB" id="A0A0J8GBR6"/>
<dbReference type="SUPFAM" id="SSF51445">
    <property type="entry name" value="(Trans)glycosidases"/>
    <property type="match status" value="1"/>
</dbReference>
<gene>
    <name evidence="4" type="ORF">X560_2145</name>
</gene>
<protein>
    <recommendedName>
        <fullName evidence="3">Glycosyl hydrolase family 13 catalytic domain-containing protein</fullName>
    </recommendedName>
</protein>
<dbReference type="SMART" id="SM00642">
    <property type="entry name" value="Aamy"/>
    <property type="match status" value="1"/>
</dbReference>
<feature type="domain" description="Glycosyl hydrolase family 13 catalytic" evidence="3">
    <location>
        <begin position="11"/>
        <end position="387"/>
    </location>
</feature>
<dbReference type="PATRIC" id="fig|1430899.3.peg.2194"/>
<dbReference type="PANTHER" id="PTHR10357:SF179">
    <property type="entry name" value="NEUTRAL AND BASIC AMINO ACID TRANSPORT PROTEIN RBAT"/>
    <property type="match status" value="1"/>
</dbReference>
<dbReference type="PANTHER" id="PTHR10357">
    <property type="entry name" value="ALPHA-AMYLASE FAMILY MEMBER"/>
    <property type="match status" value="1"/>
</dbReference>
<dbReference type="Pfam" id="PF00128">
    <property type="entry name" value="Alpha-amylase"/>
    <property type="match status" value="1"/>
</dbReference>
<keyword evidence="2" id="KW-0378">Hydrolase</keyword>
<dbReference type="OrthoDB" id="9805159at2"/>
<comment type="caution">
    <text evidence="4">The sequence shown here is derived from an EMBL/GenBank/DDBJ whole genome shotgun (WGS) entry which is preliminary data.</text>
</comment>
<dbReference type="Proteomes" id="UP000052258">
    <property type="component" value="Unassembled WGS sequence"/>
</dbReference>
<organism evidence="4 5">
    <name type="scientific">Listeria fleischmannii 1991</name>
    <dbReference type="NCBI Taxonomy" id="1430899"/>
    <lineage>
        <taxon>Bacteria</taxon>
        <taxon>Bacillati</taxon>
        <taxon>Bacillota</taxon>
        <taxon>Bacilli</taxon>
        <taxon>Bacillales</taxon>
        <taxon>Listeriaceae</taxon>
        <taxon>Listeria</taxon>
    </lineage>
</organism>
<name>A0A0J8GBR6_9LIST</name>
<dbReference type="EMBL" id="AZHO01000030">
    <property type="protein sequence ID" value="KMT58319.1"/>
    <property type="molecule type" value="Genomic_DNA"/>
</dbReference>
<dbReference type="GO" id="GO:0004556">
    <property type="term" value="F:alpha-amylase activity"/>
    <property type="evidence" value="ECO:0007669"/>
    <property type="project" value="TreeGrafter"/>
</dbReference>
<keyword evidence="2" id="KW-0326">Glycosidase</keyword>
<evidence type="ECO:0000256" key="1">
    <source>
        <dbReference type="ARBA" id="ARBA00008061"/>
    </source>
</evidence>
<evidence type="ECO:0000313" key="5">
    <source>
        <dbReference type="Proteomes" id="UP000052258"/>
    </source>
</evidence>
<proteinExistence type="inferred from homology"/>